<evidence type="ECO:0000313" key="6">
    <source>
        <dbReference type="EMBL" id="CAD8189830.1"/>
    </source>
</evidence>
<evidence type="ECO:0000259" key="4">
    <source>
        <dbReference type="PROSITE" id="PS50142"/>
    </source>
</evidence>
<accession>A0A8S1WM84</accession>
<evidence type="ECO:0008006" key="8">
    <source>
        <dbReference type="Google" id="ProtNLM"/>
    </source>
</evidence>
<dbReference type="OMA" id="EEANQYN"/>
<sequence>MQQFSNQTPISDQPHIQQSNCFFQTSDKQDLNPFQQLDIDLPFQNIFDLSIFEANQSQQEQPNNQIKEMVNSMLASISNNEKILGTASAASINDDQFDEQLDDLEFREYQYELYQKALNKNCILHQENYKTQVATLLMWNQLYKNPNKKVGVLATTIQKAENLAKYIKTMLPILVETYLDDQSTLKRAQEYCDTLQIIHPNKCTDLWNNLVWQIMLKESNIYVMTSEIFVNSLRRGYWKFTDFSFVYLDDCQNTIFDTAYNHLFQEFYFPLKSSLQVPIIVGVYNSMYANNKFIADEQILKELVQLCANMDARFININIEAVKQRVKEIKITTSTYKSYIDEYKFQKMLESNVQNGKLNSYLVDKLKKHNYLNKLNEFRKCLKEFKNSQYFGNFSEVIIAHFLEQVLLKQALTLCYELGQYPFYLILEFIAHKLNLYIDSKKLQPKQFRIHDTLNMELHDNISLKNQNTLSPKVKLLNNLLAQTYENPQTAHNRILIYVKYQHLAFYLLKTLEFVSKSTSQDLKIGMIEKTKEESDQKRVQTDITNIFLEQYQLFQKFQIQFSISELKNESDQLHSFFNLDQLTYQSKKHYELNQCQVVITTQLDVNLAFNFQQLICFSPIPHSVQDQLMRQMKDQQLQIIKMKVDENTFKKQKNQPNFQFNFYNPQKVERIIDECTIPQREHILQKAIDNLQSKAIQNMHYECYTIQKSGALLNSNWACNLIENMNQQINLEKNGRKVSKYAVYQVKNGLQKQSDQYIAFLLLPNQVQNVIFYGKKAQGAKEAKASVAFQAVLQLFQKGYFDCHLNSYIQNDIGQNIGADQVDHSVIMTKEQLNIQSKYCLTIRQKYNSILNGMVKEMKYYYTSQKSLLVNQQQEPIFIKQKCKFQRETIQLIYPQQFQEKLKQCQTFLKMLDINLREEQTVSQGDYLELYKKYIESIIYEEDLISTYNQHFTRAGSQIQFKIQFKIADYGLIIINDPIKFQLIKKNFIVNQFLLALKSNLFKKVIEPKLMIKQDLEEANQYNATPNYILNNLNQFYNHITPVVLNVKGQNQEPKLILRKKRQEKITNNGLVVQNLDQIILNSLNVPAYKLEDLMLGSSYYKFLITIQLLLNYPTLDSKIQKQTIKHFNSITYIRNCLMESQIFLYLHIYDESDISKALIGIERTDINYDLLLSQQTGEFTESPFNQKDITKISNLDFKQFLQQSLQIIEKEDYSQTKGFDWIRVLNLTKKLEKQIGSQTDLKSLYPQRIWNNQNVGQLKSIYQKFEEIIKYQFNSFELLFQALTDVSFKMIINNEVQQQYMERFQTKEDFQGQMSESELQDYIKQIDQMNSIAQSSYQNSHLAILGKSLWDYAIMKILNEMNLDNTSLVTLYKILKGISFLTYAAIKLRIHQYLNSSFQKQLQSFVDLNEKSKDQSITFHISSIPYNENSTMLRNAFLALVGAIYIDSDFELPQVLEWIKLLFSQINVVELYQPNFLQSRQRYQFYQWYQKHIGNPFNFDLIKIPHQDQKKIGQGIFLYMPYDQKEGQIVNIKGEKFYEIAQLHIYAKCKSQAWDKLYELIEH</sequence>
<evidence type="ECO:0000256" key="1">
    <source>
        <dbReference type="ARBA" id="ARBA00022737"/>
    </source>
</evidence>
<evidence type="ECO:0000256" key="3">
    <source>
        <dbReference type="PROSITE-ProRule" id="PRU00657"/>
    </source>
</evidence>
<protein>
    <recommendedName>
        <fullName evidence="8">Dicer-like protein</fullName>
    </recommendedName>
</protein>
<organism evidence="6 7">
    <name type="scientific">Paramecium octaurelia</name>
    <dbReference type="NCBI Taxonomy" id="43137"/>
    <lineage>
        <taxon>Eukaryota</taxon>
        <taxon>Sar</taxon>
        <taxon>Alveolata</taxon>
        <taxon>Ciliophora</taxon>
        <taxon>Intramacronucleata</taxon>
        <taxon>Oligohymenophorea</taxon>
        <taxon>Peniculida</taxon>
        <taxon>Parameciidae</taxon>
        <taxon>Paramecium</taxon>
    </lineage>
</organism>
<dbReference type="OrthoDB" id="6513042at2759"/>
<comment type="caution">
    <text evidence="6">The sequence shown here is derived from an EMBL/GenBank/DDBJ whole genome shotgun (WGS) entry which is preliminary data.</text>
</comment>
<dbReference type="PANTHER" id="PTHR14950:SF37">
    <property type="entry name" value="ENDORIBONUCLEASE DICER"/>
    <property type="match status" value="1"/>
</dbReference>
<evidence type="ECO:0000313" key="7">
    <source>
        <dbReference type="Proteomes" id="UP000683925"/>
    </source>
</evidence>
<keyword evidence="7" id="KW-1185">Reference proteome</keyword>
<feature type="domain" description="RNase III" evidence="4">
    <location>
        <begin position="1264"/>
        <end position="1451"/>
    </location>
</feature>
<dbReference type="GO" id="GO:0003723">
    <property type="term" value="F:RNA binding"/>
    <property type="evidence" value="ECO:0007669"/>
    <property type="project" value="UniProtKB-UniRule"/>
</dbReference>
<dbReference type="Pfam" id="PF00636">
    <property type="entry name" value="Ribonuclease_3"/>
    <property type="match status" value="1"/>
</dbReference>
<evidence type="ECO:0000259" key="5">
    <source>
        <dbReference type="PROSITE" id="PS51327"/>
    </source>
</evidence>
<evidence type="ECO:0000256" key="2">
    <source>
        <dbReference type="ARBA" id="ARBA00022801"/>
    </source>
</evidence>
<dbReference type="InterPro" id="IPR005034">
    <property type="entry name" value="Dicer_dimerisation"/>
</dbReference>
<keyword evidence="1" id="KW-0677">Repeat</keyword>
<dbReference type="GO" id="GO:0006396">
    <property type="term" value="P:RNA processing"/>
    <property type="evidence" value="ECO:0007669"/>
    <property type="project" value="InterPro"/>
</dbReference>
<gene>
    <name evidence="6" type="ORF">POCTA_138.1.T0960022</name>
</gene>
<reference evidence="6" key="1">
    <citation type="submission" date="2021-01" db="EMBL/GenBank/DDBJ databases">
        <authorList>
            <consortium name="Genoscope - CEA"/>
            <person name="William W."/>
        </authorList>
    </citation>
    <scope>NUCLEOTIDE SEQUENCE</scope>
</reference>
<feature type="domain" description="Dicer dsRNA-binding fold" evidence="5">
    <location>
        <begin position="719"/>
        <end position="816"/>
    </location>
</feature>
<dbReference type="GO" id="GO:0004525">
    <property type="term" value="F:ribonuclease III activity"/>
    <property type="evidence" value="ECO:0007669"/>
    <property type="project" value="InterPro"/>
</dbReference>
<dbReference type="PANTHER" id="PTHR14950">
    <property type="entry name" value="DICER-RELATED"/>
    <property type="match status" value="1"/>
</dbReference>
<dbReference type="EMBL" id="CAJJDP010000095">
    <property type="protein sequence ID" value="CAD8189830.1"/>
    <property type="molecule type" value="Genomic_DNA"/>
</dbReference>
<dbReference type="PROSITE" id="PS51327">
    <property type="entry name" value="DICER_DSRBF"/>
    <property type="match status" value="1"/>
</dbReference>
<keyword evidence="3" id="KW-0694">RNA-binding</keyword>
<keyword evidence="2" id="KW-0378">Hydrolase</keyword>
<dbReference type="InterPro" id="IPR000999">
    <property type="entry name" value="RNase_III_dom"/>
</dbReference>
<dbReference type="Pfam" id="PF03368">
    <property type="entry name" value="Dicer_dimer"/>
    <property type="match status" value="1"/>
</dbReference>
<dbReference type="Proteomes" id="UP000683925">
    <property type="component" value="Unassembled WGS sequence"/>
</dbReference>
<dbReference type="PROSITE" id="PS50142">
    <property type="entry name" value="RNASE_3_2"/>
    <property type="match status" value="1"/>
</dbReference>
<name>A0A8S1WM84_PAROT</name>
<proteinExistence type="predicted"/>